<dbReference type="EMBL" id="JNOM01000107">
    <property type="protein sequence ID" value="KNG86662.1"/>
    <property type="molecule type" value="Genomic_DNA"/>
</dbReference>
<dbReference type="Gene3D" id="6.10.110.10">
    <property type="match status" value="1"/>
</dbReference>
<dbReference type="GeneID" id="26807473"/>
<dbReference type="STRING" id="1509407.A0A0L1J4J9"/>
<dbReference type="RefSeq" id="XP_015407585.1">
    <property type="nucleotide sequence ID" value="XM_015550926.1"/>
</dbReference>
<gene>
    <name evidence="1" type="ORF">ANOM_005669</name>
</gene>
<organism evidence="1 2">
    <name type="scientific">Aspergillus nomiae NRRL (strain ATCC 15546 / NRRL 13137 / CBS 260.88 / M93)</name>
    <dbReference type="NCBI Taxonomy" id="1509407"/>
    <lineage>
        <taxon>Eukaryota</taxon>
        <taxon>Fungi</taxon>
        <taxon>Dikarya</taxon>
        <taxon>Ascomycota</taxon>
        <taxon>Pezizomycotina</taxon>
        <taxon>Eurotiomycetes</taxon>
        <taxon>Eurotiomycetidae</taxon>
        <taxon>Eurotiales</taxon>
        <taxon>Aspergillaceae</taxon>
        <taxon>Aspergillus</taxon>
        <taxon>Aspergillus subgen. Circumdati</taxon>
    </lineage>
</organism>
<dbReference type="AlphaFoldDB" id="A0A0L1J4J9"/>
<accession>A0A0L1J4J9</accession>
<evidence type="ECO:0000313" key="1">
    <source>
        <dbReference type="EMBL" id="KNG86662.1"/>
    </source>
</evidence>
<dbReference type="InterPro" id="IPR038213">
    <property type="entry name" value="IFI6/IFI27-like_sf"/>
</dbReference>
<reference evidence="1 2" key="1">
    <citation type="submission" date="2014-06" db="EMBL/GenBank/DDBJ databases">
        <title>The Genome of the Aflatoxigenic Filamentous Fungus Aspergillus nomius.</title>
        <authorList>
            <person name="Moore M.G."/>
            <person name="Shannon B.M."/>
            <person name="Brian M.M."/>
        </authorList>
    </citation>
    <scope>NUCLEOTIDE SEQUENCE [LARGE SCALE GENOMIC DNA]</scope>
    <source>
        <strain evidence="1 2">NRRL 13137</strain>
    </source>
</reference>
<comment type="caution">
    <text evidence="1">The sequence shown here is derived from an EMBL/GenBank/DDBJ whole genome shotgun (WGS) entry which is preliminary data.</text>
</comment>
<keyword evidence="2" id="KW-1185">Reference proteome</keyword>
<proteinExistence type="predicted"/>
<dbReference type="Proteomes" id="UP000037505">
    <property type="component" value="Unassembled WGS sequence"/>
</dbReference>
<evidence type="ECO:0000313" key="2">
    <source>
        <dbReference type="Proteomes" id="UP000037505"/>
    </source>
</evidence>
<dbReference type="OrthoDB" id="440424at2759"/>
<protein>
    <submittedName>
        <fullName evidence="1">Uncharacterized protein</fullName>
    </submittedName>
</protein>
<sequence length="151" mass="15883">MERLQQIVAHFTPSNITTESILNSSKILVNHAVDQASQIDWTNLPQNTAHYISENPKSVLWGAVQAGAFICPSMVTGPLMHAAGFTSAGPAAGSVASWAQSHITPIVGQGIFAHVQSAAMNGYGRAVVDGVARGMVLAPRAAAGAWRYFRG</sequence>
<name>A0A0L1J4J9_ASPN3</name>